<keyword evidence="2" id="KW-1185">Reference proteome</keyword>
<organism evidence="1 2">
    <name type="scientific">Periplaneta americana</name>
    <name type="common">American cockroach</name>
    <name type="synonym">Blatta americana</name>
    <dbReference type="NCBI Taxonomy" id="6978"/>
    <lineage>
        <taxon>Eukaryota</taxon>
        <taxon>Metazoa</taxon>
        <taxon>Ecdysozoa</taxon>
        <taxon>Arthropoda</taxon>
        <taxon>Hexapoda</taxon>
        <taxon>Insecta</taxon>
        <taxon>Pterygota</taxon>
        <taxon>Neoptera</taxon>
        <taxon>Polyneoptera</taxon>
        <taxon>Dictyoptera</taxon>
        <taxon>Blattodea</taxon>
        <taxon>Blattoidea</taxon>
        <taxon>Blattidae</taxon>
        <taxon>Blattinae</taxon>
        <taxon>Periplaneta</taxon>
    </lineage>
</organism>
<accession>A0ABQ8TIZ9</accession>
<proteinExistence type="predicted"/>
<dbReference type="Proteomes" id="UP001148838">
    <property type="component" value="Unassembled WGS sequence"/>
</dbReference>
<reference evidence="1 2" key="1">
    <citation type="journal article" date="2022" name="Allergy">
        <title>Genome assembly and annotation of Periplaneta americana reveal a comprehensive cockroach allergen profile.</title>
        <authorList>
            <person name="Wang L."/>
            <person name="Xiong Q."/>
            <person name="Saelim N."/>
            <person name="Wang L."/>
            <person name="Nong W."/>
            <person name="Wan A.T."/>
            <person name="Shi M."/>
            <person name="Liu X."/>
            <person name="Cao Q."/>
            <person name="Hui J.H.L."/>
            <person name="Sookrung N."/>
            <person name="Leung T.F."/>
            <person name="Tungtrongchitr A."/>
            <person name="Tsui S.K.W."/>
        </authorList>
    </citation>
    <scope>NUCLEOTIDE SEQUENCE [LARGE SCALE GENOMIC DNA]</scope>
    <source>
        <strain evidence="1">PWHHKU_190912</strain>
    </source>
</reference>
<comment type="caution">
    <text evidence="1">The sequence shown here is derived from an EMBL/GenBank/DDBJ whole genome shotgun (WGS) entry which is preliminary data.</text>
</comment>
<sequence length="275" mass="30731">MLDVQYLLVLRDLDIHGLMDGLIGLYVSNGPWENELVNKWFKKEELAGSLAEKKLPTEGFTGGKVNGRRVRGRRRYQIIDDIKTCGSCEETRERQKMGTIGEYWLCSERPVVGQNTCGPPPNLYLVVCGHSLLVVVLCTVGSPELMVARGAGVEDCSDAYAKGHRRESSDSDTNLQLLQLVKFNIMPFGAGRKAAPEWSQLLHDDDKKKVFCKHCNVEVSAKIERIKYHLKKCITRNKKKDLTLLEIELDDLAPPTHNNNSFILDSSSSGTAAVQ</sequence>
<dbReference type="EMBL" id="JAJSOF020000009">
    <property type="protein sequence ID" value="KAJ4446442.1"/>
    <property type="molecule type" value="Genomic_DNA"/>
</dbReference>
<gene>
    <name evidence="1" type="ORF">ANN_13138</name>
</gene>
<evidence type="ECO:0000313" key="1">
    <source>
        <dbReference type="EMBL" id="KAJ4446442.1"/>
    </source>
</evidence>
<protein>
    <submittedName>
        <fullName evidence="1">Uncharacterized protein</fullName>
    </submittedName>
</protein>
<name>A0ABQ8TIZ9_PERAM</name>
<evidence type="ECO:0000313" key="2">
    <source>
        <dbReference type="Proteomes" id="UP001148838"/>
    </source>
</evidence>